<evidence type="ECO:0000256" key="4">
    <source>
        <dbReference type="ARBA" id="ARBA00022527"/>
    </source>
</evidence>
<comment type="similarity">
    <text evidence="2">Belongs to the protein kinase superfamily. CAMK Ser/Thr protein kinase family. NIM1 subfamily.</text>
</comment>
<gene>
    <name evidence="15" type="ORF">MBM_07326</name>
</gene>
<evidence type="ECO:0000256" key="9">
    <source>
        <dbReference type="ARBA" id="ARBA00022840"/>
    </source>
</evidence>
<evidence type="ECO:0000259" key="14">
    <source>
        <dbReference type="PROSITE" id="PS50011"/>
    </source>
</evidence>
<evidence type="ECO:0000313" key="15">
    <source>
        <dbReference type="EMBL" id="EKD14605.1"/>
    </source>
</evidence>
<keyword evidence="4" id="KW-0723">Serine/threonine-protein kinase</keyword>
<dbReference type="OrthoDB" id="504170at2759"/>
<feature type="region of interest" description="Disordered" evidence="13">
    <location>
        <begin position="975"/>
        <end position="1027"/>
    </location>
</feature>
<comment type="subcellular location">
    <subcellularLocation>
        <location evidence="1">Bud neck</location>
    </subcellularLocation>
</comment>
<name>K1WBB3_MARBU</name>
<dbReference type="SUPFAM" id="SSF56112">
    <property type="entry name" value="Protein kinase-like (PK-like)"/>
    <property type="match status" value="1"/>
</dbReference>
<dbReference type="AlphaFoldDB" id="K1WBB3"/>
<reference evidence="15 16" key="1">
    <citation type="journal article" date="2012" name="BMC Genomics">
        <title>Sequencing the genome of Marssonina brunnea reveals fungus-poplar co-evolution.</title>
        <authorList>
            <person name="Zhu S."/>
            <person name="Cao Y.-Z."/>
            <person name="Jiang C."/>
            <person name="Tan B.-Y."/>
            <person name="Wang Z."/>
            <person name="Feng S."/>
            <person name="Zhang L."/>
            <person name="Su X.-H."/>
            <person name="Brejova B."/>
            <person name="Vinar T."/>
            <person name="Xu M."/>
            <person name="Wang M.-X."/>
            <person name="Zhang S.-G."/>
            <person name="Huang M.-R."/>
            <person name="Wu R."/>
            <person name="Zhou Y."/>
        </authorList>
    </citation>
    <scope>NUCLEOTIDE SEQUENCE [LARGE SCALE GENOMIC DNA]</scope>
    <source>
        <strain evidence="15 16">MB_m1</strain>
    </source>
</reference>
<evidence type="ECO:0000256" key="5">
    <source>
        <dbReference type="ARBA" id="ARBA00022553"/>
    </source>
</evidence>
<keyword evidence="6" id="KW-0808">Transferase</keyword>
<dbReference type="InterPro" id="IPR031850">
    <property type="entry name" value="Fungal_KA1_dom"/>
</dbReference>
<evidence type="ECO:0000256" key="7">
    <source>
        <dbReference type="ARBA" id="ARBA00022741"/>
    </source>
</evidence>
<dbReference type="GO" id="GO:0005940">
    <property type="term" value="C:septin ring"/>
    <property type="evidence" value="ECO:0007669"/>
    <property type="project" value="UniProtKB-ARBA"/>
</dbReference>
<dbReference type="GO" id="GO:0035556">
    <property type="term" value="P:intracellular signal transduction"/>
    <property type="evidence" value="ECO:0007669"/>
    <property type="project" value="TreeGrafter"/>
</dbReference>
<dbReference type="PROSITE" id="PS00107">
    <property type="entry name" value="PROTEIN_KINASE_ATP"/>
    <property type="match status" value="1"/>
</dbReference>
<evidence type="ECO:0000256" key="12">
    <source>
        <dbReference type="PROSITE-ProRule" id="PRU10141"/>
    </source>
</evidence>
<dbReference type="InterPro" id="IPR043024">
    <property type="entry name" value="KA1_sf_fungal"/>
</dbReference>
<keyword evidence="7 12" id="KW-0547">Nucleotide-binding</keyword>
<comment type="catalytic activity">
    <reaction evidence="10">
        <text>L-threonyl-[protein] + ATP = O-phospho-L-threonyl-[protein] + ADP + H(+)</text>
        <dbReference type="Rhea" id="RHEA:46608"/>
        <dbReference type="Rhea" id="RHEA-COMP:11060"/>
        <dbReference type="Rhea" id="RHEA-COMP:11605"/>
        <dbReference type="ChEBI" id="CHEBI:15378"/>
        <dbReference type="ChEBI" id="CHEBI:30013"/>
        <dbReference type="ChEBI" id="CHEBI:30616"/>
        <dbReference type="ChEBI" id="CHEBI:61977"/>
        <dbReference type="ChEBI" id="CHEBI:456216"/>
        <dbReference type="EC" id="2.7.11.1"/>
    </reaction>
</comment>
<evidence type="ECO:0000256" key="6">
    <source>
        <dbReference type="ARBA" id="ARBA00022679"/>
    </source>
</evidence>
<feature type="compositionally biased region" description="Basic and acidic residues" evidence="13">
    <location>
        <begin position="55"/>
        <end position="70"/>
    </location>
</feature>
<feature type="region of interest" description="Disordered" evidence="13">
    <location>
        <begin position="918"/>
        <end position="963"/>
    </location>
</feature>
<dbReference type="Pfam" id="PF16797">
    <property type="entry name" value="Fungal_KA1"/>
    <property type="match status" value="1"/>
</dbReference>
<feature type="binding site" evidence="12">
    <location>
        <position position="132"/>
    </location>
    <ligand>
        <name>ATP</name>
        <dbReference type="ChEBI" id="CHEBI:30616"/>
    </ligand>
</feature>
<sequence>MNNYSRPSTRRAPLGEATRRINNSDHSRSQGSPKPSPMPHHESRKPDGLLQKKTHKEDKSSGHTPTRDNPRLSAIKEPNSNRNSAISTTSAESRALKSMIGPWKLGKTLGKGSTARVRLGRHVHTGQEAAIKIMQKSHAQISQAGSLADLEKAEARQSDYDGVKHMPIGIEREVAIMKLVQHPHIMKLYDIWENRTEIYLILELVDKGELFEHIKENVRLSEEEAMLYFRQIISALGYCHSFNICHRDLKPENILLNSQMEIKLADFGMAALHQAPGHKLETSCGSPHYAAPELIMGKAYRGDLVDIWAIGVVLYAMLAGYLPFDNPGSITQLMTQIKSGRYEMPEDISEDAKSLIHRMLQVNPKNRIQMSQIWKHPLLKKYDYLDNFGRTAYLQSPSPNDYAISMGHKDINKELLRNLRSMWHMYTEQQIVDALLSDKPNEQKMFYSLLLKHRQTESENYNPALNYSTSDYHHVKPLALTKAYSTCQFPPQTQNGHVREGSKFTVISNAAETEQSYDPFKASRPQHLTHRNDPAKITIHRAAEEYSWQEEPSVLNRGDSALRPPPRTYASRSSLSSTRSRSSSGQVRAGYKRGVSFNQIHKRVSGARRNSSAPNPPTGLNGRHSNHTEVTDDEGDFLSPVNNTAASTKYIRSRKAESIAAQPLRPAIKPGQASEIFSEDVRQHSSSLAKDCDEAFNWGPSTSGNANKKTKNKHSSLDSRPLPPPPARTTSVKQELLEARKQAELRKQLGCEDSPGYLDRMVNHIDRLIQPLSPNLSTPDRRISSAPSDGRYTSRGLPSIHESHGEDVSPRTARGRALLELQRKVEAREGRIASAPEPWNMKRSHNPDERRAQIVALVKDTIRVVQPSSPLASLSPVRPPAPLTIRKKSSLGVPPLLEAAGSTPGNAGNVPAQASYTHRIDQPSKSDLQHQYKSAARPDNRYELPPISESKNDDDHNDTSTGSIIIKKSSGWFKRNSKTDSEDYRVSIASSNGSRPADNDVSDPYQRPRNPQLQLASPKQPKKKPFNLGRIFKKKLKPDMSISAQEVFDDSASIQDSVMDTRYQNLTGRGNGEDARTRRVAPQQSWLAKLFHVKPASQFLCFSVSQKRARREITALLKDWKRYGIEGLQVDKERNIVFARVSANNFLEMKEVAFACEIMTVIEHGKRNHLSIVRCTQEQGAASTFHTFVETLESVMRVRNLLVADDRKKRMMIKTLNAAT</sequence>
<evidence type="ECO:0000256" key="1">
    <source>
        <dbReference type="ARBA" id="ARBA00004266"/>
    </source>
</evidence>
<dbReference type="STRING" id="1072389.K1WBB3"/>
<keyword evidence="5" id="KW-0597">Phosphoprotein</keyword>
<feature type="region of interest" description="Disordered" evidence="13">
    <location>
        <begin position="696"/>
        <end position="731"/>
    </location>
</feature>
<organism evidence="15 16">
    <name type="scientific">Marssonina brunnea f. sp. multigermtubi (strain MB_m1)</name>
    <name type="common">Marssonina leaf spot fungus</name>
    <dbReference type="NCBI Taxonomy" id="1072389"/>
    <lineage>
        <taxon>Eukaryota</taxon>
        <taxon>Fungi</taxon>
        <taxon>Dikarya</taxon>
        <taxon>Ascomycota</taxon>
        <taxon>Pezizomycotina</taxon>
        <taxon>Leotiomycetes</taxon>
        <taxon>Helotiales</taxon>
        <taxon>Drepanopezizaceae</taxon>
        <taxon>Drepanopeziza</taxon>
    </lineage>
</organism>
<dbReference type="InterPro" id="IPR011009">
    <property type="entry name" value="Kinase-like_dom_sf"/>
</dbReference>
<dbReference type="Gene3D" id="1.10.510.10">
    <property type="entry name" value="Transferase(Phosphotransferase) domain 1"/>
    <property type="match status" value="1"/>
</dbReference>
<accession>K1WBB3</accession>
<feature type="domain" description="Protein kinase" evidence="14">
    <location>
        <begin position="103"/>
        <end position="379"/>
    </location>
</feature>
<keyword evidence="8 15" id="KW-0418">Kinase</keyword>
<dbReference type="InterPro" id="IPR017441">
    <property type="entry name" value="Protein_kinase_ATP_BS"/>
</dbReference>
<dbReference type="GO" id="GO:0004674">
    <property type="term" value="F:protein serine/threonine kinase activity"/>
    <property type="evidence" value="ECO:0007669"/>
    <property type="project" value="UniProtKB-KW"/>
</dbReference>
<dbReference type="GO" id="GO:0005935">
    <property type="term" value="C:cellular bud neck"/>
    <property type="evidence" value="ECO:0007669"/>
    <property type="project" value="UniProtKB-SubCell"/>
</dbReference>
<dbReference type="KEGG" id="mbe:MBM_07326"/>
<dbReference type="InterPro" id="IPR008271">
    <property type="entry name" value="Ser/Thr_kinase_AS"/>
</dbReference>
<dbReference type="Proteomes" id="UP000006753">
    <property type="component" value="Unassembled WGS sequence"/>
</dbReference>
<feature type="region of interest" description="Disordered" evidence="13">
    <location>
        <begin position="546"/>
        <end position="641"/>
    </location>
</feature>
<dbReference type="GO" id="GO:0005524">
    <property type="term" value="F:ATP binding"/>
    <property type="evidence" value="ECO:0007669"/>
    <property type="project" value="UniProtKB-UniRule"/>
</dbReference>
<evidence type="ECO:0000256" key="3">
    <source>
        <dbReference type="ARBA" id="ARBA00012513"/>
    </source>
</evidence>
<dbReference type="EMBL" id="JH921445">
    <property type="protein sequence ID" value="EKD14605.1"/>
    <property type="molecule type" value="Genomic_DNA"/>
</dbReference>
<feature type="compositionally biased region" description="Basic and acidic residues" evidence="13">
    <location>
        <begin position="17"/>
        <end position="28"/>
    </location>
</feature>
<dbReference type="InterPro" id="IPR000719">
    <property type="entry name" value="Prot_kinase_dom"/>
</dbReference>
<evidence type="ECO:0000256" key="11">
    <source>
        <dbReference type="ARBA" id="ARBA00048679"/>
    </source>
</evidence>
<feature type="region of interest" description="Disordered" evidence="13">
    <location>
        <begin position="1"/>
        <end position="93"/>
    </location>
</feature>
<dbReference type="RefSeq" id="XP_007295215.1">
    <property type="nucleotide sequence ID" value="XM_007295153.1"/>
</dbReference>
<feature type="compositionally biased region" description="Basic and acidic residues" evidence="13">
    <location>
        <begin position="918"/>
        <end position="942"/>
    </location>
</feature>
<dbReference type="HOGENOM" id="CLU_004222_0_0_1"/>
<evidence type="ECO:0000313" key="16">
    <source>
        <dbReference type="Proteomes" id="UP000006753"/>
    </source>
</evidence>
<evidence type="ECO:0000256" key="2">
    <source>
        <dbReference type="ARBA" id="ARBA00010791"/>
    </source>
</evidence>
<keyword evidence="16" id="KW-1185">Reference proteome</keyword>
<comment type="catalytic activity">
    <reaction evidence="11">
        <text>L-seryl-[protein] + ATP = O-phospho-L-seryl-[protein] + ADP + H(+)</text>
        <dbReference type="Rhea" id="RHEA:17989"/>
        <dbReference type="Rhea" id="RHEA-COMP:9863"/>
        <dbReference type="Rhea" id="RHEA-COMP:11604"/>
        <dbReference type="ChEBI" id="CHEBI:15378"/>
        <dbReference type="ChEBI" id="CHEBI:29999"/>
        <dbReference type="ChEBI" id="CHEBI:30616"/>
        <dbReference type="ChEBI" id="CHEBI:83421"/>
        <dbReference type="ChEBI" id="CHEBI:456216"/>
        <dbReference type="EC" id="2.7.11.1"/>
    </reaction>
</comment>
<evidence type="ECO:0000256" key="10">
    <source>
        <dbReference type="ARBA" id="ARBA00047899"/>
    </source>
</evidence>
<dbReference type="EC" id="2.7.11.1" evidence="3"/>
<dbReference type="SMART" id="SM00220">
    <property type="entry name" value="S_TKc"/>
    <property type="match status" value="1"/>
</dbReference>
<protein>
    <recommendedName>
        <fullName evidence="3">non-specific serine/threonine protein kinase</fullName>
        <ecNumber evidence="3">2.7.11.1</ecNumber>
    </recommendedName>
</protein>
<dbReference type="PROSITE" id="PS50011">
    <property type="entry name" value="PROTEIN_KINASE_DOM"/>
    <property type="match status" value="1"/>
</dbReference>
<dbReference type="InParanoid" id="K1WBB3"/>
<dbReference type="PROSITE" id="PS00108">
    <property type="entry name" value="PROTEIN_KINASE_ST"/>
    <property type="match status" value="1"/>
</dbReference>
<feature type="region of interest" description="Disordered" evidence="13">
    <location>
        <begin position="662"/>
        <end position="682"/>
    </location>
</feature>
<dbReference type="OMA" id="THVGPWQ"/>
<dbReference type="Pfam" id="PF00069">
    <property type="entry name" value="Pkinase"/>
    <property type="match status" value="1"/>
</dbReference>
<dbReference type="PANTHER" id="PTHR24346">
    <property type="entry name" value="MAP/MICROTUBULE AFFINITY-REGULATING KINASE"/>
    <property type="match status" value="1"/>
</dbReference>
<feature type="compositionally biased region" description="Polar residues" evidence="13">
    <location>
        <begin position="78"/>
        <end position="92"/>
    </location>
</feature>
<dbReference type="eggNOG" id="KOG0588">
    <property type="taxonomic scope" value="Eukaryota"/>
</dbReference>
<feature type="compositionally biased region" description="Low complexity" evidence="13">
    <location>
        <begin position="571"/>
        <end position="584"/>
    </location>
</feature>
<dbReference type="PANTHER" id="PTHR24346:SF110">
    <property type="entry name" value="NON-SPECIFIC SERINE_THREONINE PROTEIN KINASE"/>
    <property type="match status" value="1"/>
</dbReference>
<dbReference type="FunFam" id="1.10.510.10:FF:000394">
    <property type="entry name" value="Serine/threonine-protein kinase HSL1"/>
    <property type="match status" value="1"/>
</dbReference>
<dbReference type="GeneID" id="18763261"/>
<evidence type="ECO:0000256" key="13">
    <source>
        <dbReference type="SAM" id="MobiDB-lite"/>
    </source>
</evidence>
<feature type="region of interest" description="Disordered" evidence="13">
    <location>
        <begin position="772"/>
        <end position="812"/>
    </location>
</feature>
<evidence type="ECO:0000256" key="8">
    <source>
        <dbReference type="ARBA" id="ARBA00022777"/>
    </source>
</evidence>
<dbReference type="Gene3D" id="3.30.310.220">
    <property type="entry name" value="Fungal kinase associated-1 domain"/>
    <property type="match status" value="1"/>
</dbReference>
<keyword evidence="9 12" id="KW-0067">ATP-binding</keyword>
<proteinExistence type="inferred from homology"/>